<evidence type="ECO:0000256" key="3">
    <source>
        <dbReference type="SAM" id="SignalP"/>
    </source>
</evidence>
<feature type="chain" id="PRO_5011461934" description="Fibronectin type-III domain-containing protein" evidence="3">
    <location>
        <begin position="38"/>
        <end position="348"/>
    </location>
</feature>
<evidence type="ECO:0000256" key="2">
    <source>
        <dbReference type="ARBA" id="ARBA00023326"/>
    </source>
</evidence>
<accession>A0A1H3G3N6</accession>
<name>A0A1H3G3N6_9ACTN</name>
<keyword evidence="3" id="KW-0732">Signal</keyword>
<keyword evidence="1" id="KW-0378">Hydrolase</keyword>
<organism evidence="4 5">
    <name type="scientific">Geodermatophilus africanus</name>
    <dbReference type="NCBI Taxonomy" id="1137993"/>
    <lineage>
        <taxon>Bacteria</taxon>
        <taxon>Bacillati</taxon>
        <taxon>Actinomycetota</taxon>
        <taxon>Actinomycetes</taxon>
        <taxon>Geodermatophilales</taxon>
        <taxon>Geodermatophilaceae</taxon>
        <taxon>Geodermatophilus</taxon>
    </lineage>
</organism>
<gene>
    <name evidence="4" type="ORF">SAMN05660209_01698</name>
</gene>
<dbReference type="GO" id="GO:0000272">
    <property type="term" value="P:polysaccharide catabolic process"/>
    <property type="evidence" value="ECO:0007669"/>
    <property type="project" value="UniProtKB-KW"/>
</dbReference>
<dbReference type="Gene3D" id="2.60.40.10">
    <property type="entry name" value="Immunoglobulins"/>
    <property type="match status" value="1"/>
</dbReference>
<evidence type="ECO:0000313" key="4">
    <source>
        <dbReference type="EMBL" id="SDX97308.1"/>
    </source>
</evidence>
<dbReference type="STRING" id="1137993.SAMN05660209_01698"/>
<keyword evidence="2" id="KW-0624">Polysaccharide degradation</keyword>
<dbReference type="InterPro" id="IPR003961">
    <property type="entry name" value="FN3_dom"/>
</dbReference>
<keyword evidence="1" id="KW-0326">Glycosidase</keyword>
<reference evidence="5" key="1">
    <citation type="submission" date="2016-10" db="EMBL/GenBank/DDBJ databases">
        <authorList>
            <person name="Varghese N."/>
            <person name="Submissions S."/>
        </authorList>
    </citation>
    <scope>NUCLEOTIDE SEQUENCE [LARGE SCALE GENOMIC DNA]</scope>
    <source>
        <strain evidence="5">DSM 45422</strain>
    </source>
</reference>
<feature type="signal peptide" evidence="3">
    <location>
        <begin position="1"/>
        <end position="37"/>
    </location>
</feature>
<keyword evidence="2" id="KW-0119">Carbohydrate metabolism</keyword>
<evidence type="ECO:0000256" key="1">
    <source>
        <dbReference type="ARBA" id="ARBA00023295"/>
    </source>
</evidence>
<sequence>MDRPHRRARRAPGARLAGLVAALALLVAALALPSVHAAFSATTGTPTNSLAADRLQPPSGLVASRNCTYAPIVLRGALASTELSPLTLIPPPGTAAGDVLVAQVAYYGTSPLTAPGDWTRITLPDTSGGVMTSAVYWKVAAGTEPAADFARPASETGDMVGGIVAYRGVSGSAPVAVAGGSTGSGETATTPALTTTATGAVVVHLLTRSGGQPPTPTGTNALWTHSSDSETVTAADEAFAGPGAVPQRTSTTSGSTTAWIAQTVVLRPALQQVGASLSWTATPSAWADGYRGERVVGGTVQATSSAPMGTTTVTDTGLVNGTTYTYRVWANRGTWASSVVTTTLTPNC</sequence>
<dbReference type="CDD" id="cd00063">
    <property type="entry name" value="FN3"/>
    <property type="match status" value="1"/>
</dbReference>
<evidence type="ECO:0000313" key="5">
    <source>
        <dbReference type="Proteomes" id="UP000198921"/>
    </source>
</evidence>
<dbReference type="OrthoDB" id="5183709at2"/>
<dbReference type="RefSeq" id="WP_139263505.1">
    <property type="nucleotide sequence ID" value="NZ_FNOT01000004.1"/>
</dbReference>
<dbReference type="EMBL" id="FNOT01000004">
    <property type="protein sequence ID" value="SDX97308.1"/>
    <property type="molecule type" value="Genomic_DNA"/>
</dbReference>
<dbReference type="InterPro" id="IPR013783">
    <property type="entry name" value="Ig-like_fold"/>
</dbReference>
<keyword evidence="5" id="KW-1185">Reference proteome</keyword>
<proteinExistence type="predicted"/>
<evidence type="ECO:0008006" key="6">
    <source>
        <dbReference type="Google" id="ProtNLM"/>
    </source>
</evidence>
<dbReference type="SUPFAM" id="SSF49265">
    <property type="entry name" value="Fibronectin type III"/>
    <property type="match status" value="1"/>
</dbReference>
<dbReference type="AlphaFoldDB" id="A0A1H3G3N6"/>
<dbReference type="InterPro" id="IPR036116">
    <property type="entry name" value="FN3_sf"/>
</dbReference>
<dbReference type="GO" id="GO:0016798">
    <property type="term" value="F:hydrolase activity, acting on glycosyl bonds"/>
    <property type="evidence" value="ECO:0007669"/>
    <property type="project" value="UniProtKB-KW"/>
</dbReference>
<dbReference type="Proteomes" id="UP000198921">
    <property type="component" value="Unassembled WGS sequence"/>
</dbReference>
<protein>
    <recommendedName>
        <fullName evidence="6">Fibronectin type-III domain-containing protein</fullName>
    </recommendedName>
</protein>